<feature type="non-terminal residue" evidence="3">
    <location>
        <position position="1"/>
    </location>
</feature>
<dbReference type="VEuPathDB" id="GiardiaDB:DHA2_17508"/>
<feature type="coiled-coil region" evidence="1">
    <location>
        <begin position="442"/>
        <end position="469"/>
    </location>
</feature>
<feature type="region of interest" description="Disordered" evidence="2">
    <location>
        <begin position="1"/>
        <end position="25"/>
    </location>
</feature>
<reference evidence="4" key="1">
    <citation type="submission" date="2012-02" db="EMBL/GenBank/DDBJ databases">
        <title>Genome sequencing of Giardia lamblia Genotypes A2 and B isolates (DH and GS) and comparative analysis with the genomes of Genotypes A1 and E (WB and Pig).</title>
        <authorList>
            <person name="Adam R."/>
            <person name="Dahlstrom E."/>
            <person name="Martens C."/>
            <person name="Bruno D."/>
            <person name="Barbian K."/>
            <person name="Porcella S.F."/>
            <person name="Nash T."/>
        </authorList>
    </citation>
    <scope>NUCLEOTIDE SEQUENCE</scope>
    <source>
        <strain evidence="4">GS</strain>
    </source>
</reference>
<dbReference type="EMBL" id="AHHH01000120">
    <property type="protein sequence ID" value="ESU41579.1"/>
    <property type="molecule type" value="Genomic_DNA"/>
</dbReference>
<sequence length="784" mass="88110">VLNKISASRKPAMQGSPHVQPSEPLSLNPTADDIISMYCQQMNIMKEEYSKRLSELYATVSSSLEYVHGLQDIAPHSTTHLPSSRRPVGSATEKSDEDIGFQGKLGSNINQHLLSVFRESLESEKELKIQILTDELARTKGIVNVMENKLCESMGASQELNKELDEHKKQLQSNSAYIHSIKKRAAGLEAELNSLQPQISSFNQLQDKLAGLEKRSKAKQDDYKRQLSTLKADVNKLESENALLKHDQINVFQLRNELNDLRLKYNALYKEFQDLQNTHSIAQYELQAKTKALTAVKSASTHQILKEKAASDSIKLAVDAELKDQRRLLSDLVEQVRQQGSDLKKLSSTSPEEMSAALASILSKHQTNIDRLSAAALGSGQTYSGGTTFHGDSNYLYDYTGAPVTQQTHISIARHMEAMRALEDEVWHRAESKYKTLLFNAESDLQRRLSEARDEFHQKEIQLKMQAQEALSKGTDKVQDELSKLRDECINVKTLCSHKDLELERITYMLNAAQAEITRLQTINNDLLQSAESYRNSLEYHENLSKQSISAKGLVKLCHDELKEIKRRVLDLKKTQFSPSDWREDQRLGDAELLFSAIAGDLKLTSSDGGLAQVLTPIGNMIKTSVEHIRQQTLQANDDKWMAQINQIEDDYRNQIAYLMSDNEKLKQTILVLRERMQVEMVKLLGVELTDMHDRCATQLDNLKYEAEGMKAALDDFLKKRPQQLAEARLMSSPITSAPISKGTPMTYRTQAVTPGLLVDATLPTFVTPGAALEPITEGNGGTR</sequence>
<evidence type="ECO:0000256" key="2">
    <source>
        <dbReference type="SAM" id="MobiDB-lite"/>
    </source>
</evidence>
<dbReference type="OrthoDB" id="10250981at2759"/>
<dbReference type="VEuPathDB" id="GiardiaDB:GL50803_0017508"/>
<evidence type="ECO:0000256" key="1">
    <source>
        <dbReference type="SAM" id="Coils"/>
    </source>
</evidence>
<dbReference type="VEuPathDB" id="GiardiaDB:QR46_3750"/>
<keyword evidence="3" id="KW-0547">Nucleotide-binding</keyword>
<feature type="region of interest" description="Disordered" evidence="2">
    <location>
        <begin position="75"/>
        <end position="100"/>
    </location>
</feature>
<reference evidence="3 4" key="2">
    <citation type="journal article" date="2013" name="Genome Biol. Evol.">
        <title>Genome sequencing of Giardia lamblia genotypes A2 and B isolates (DH and GS) and comparative analysis with the genomes of genotypes A1 and E (WB and Pig).</title>
        <authorList>
            <person name="Adam R.D."/>
            <person name="Dahlstrom E.W."/>
            <person name="Martens C.A."/>
            <person name="Bruno D.P."/>
            <person name="Barbian K.D."/>
            <person name="Ricklefs S.M."/>
            <person name="Hernandez M.M."/>
            <person name="Narla N.P."/>
            <person name="Patel R.B."/>
            <person name="Porcella S.F."/>
            <person name="Nash T.E."/>
        </authorList>
    </citation>
    <scope>NUCLEOTIDE SEQUENCE [LARGE SCALE GENOMIC DNA]</scope>
    <source>
        <strain evidence="3 4">GS</strain>
    </source>
</reference>
<dbReference type="VEuPathDB" id="GiardiaDB:GL50581_3950"/>
<dbReference type="GO" id="GO:0005524">
    <property type="term" value="F:ATP binding"/>
    <property type="evidence" value="ECO:0007669"/>
    <property type="project" value="UniProtKB-KW"/>
</dbReference>
<organism evidence="3 4">
    <name type="scientific">Giardia intestinalis</name>
    <name type="common">Giardia lamblia</name>
    <dbReference type="NCBI Taxonomy" id="5741"/>
    <lineage>
        <taxon>Eukaryota</taxon>
        <taxon>Metamonada</taxon>
        <taxon>Diplomonadida</taxon>
        <taxon>Hexamitidae</taxon>
        <taxon>Giardiinae</taxon>
        <taxon>Giardia</taxon>
    </lineage>
</organism>
<gene>
    <name evidence="3" type="ORF">GSB_17508</name>
</gene>
<dbReference type="Proteomes" id="UP000018040">
    <property type="component" value="Unassembled WGS sequence"/>
</dbReference>
<comment type="caution">
    <text evidence="3">The sequence shown here is derived from an EMBL/GenBank/DDBJ whole genome shotgun (WGS) entry which is preliminary data.</text>
</comment>
<name>V6TSK8_GIAIN</name>
<keyword evidence="3" id="KW-0067">ATP-binding</keyword>
<dbReference type="AlphaFoldDB" id="V6TSK8"/>
<keyword evidence="1" id="KW-0175">Coiled coil</keyword>
<feature type="coiled-coil region" evidence="1">
    <location>
        <begin position="202"/>
        <end position="278"/>
    </location>
</feature>
<proteinExistence type="predicted"/>
<accession>V6TSK8</accession>
<evidence type="ECO:0000313" key="4">
    <source>
        <dbReference type="Proteomes" id="UP000018040"/>
    </source>
</evidence>
<evidence type="ECO:0000313" key="3">
    <source>
        <dbReference type="EMBL" id="ESU41579.1"/>
    </source>
</evidence>
<protein>
    <submittedName>
        <fullName evidence="3">Putative ATP-binding protein</fullName>
    </submittedName>
</protein>